<protein>
    <submittedName>
        <fullName evidence="2">Uncharacterized protein</fullName>
    </submittedName>
</protein>
<evidence type="ECO:0000313" key="2">
    <source>
        <dbReference type="EMBL" id="CCD02884.1"/>
    </source>
</evidence>
<organism evidence="2 3">
    <name type="scientific">Azospirillum baldaniorum</name>
    <dbReference type="NCBI Taxonomy" id="1064539"/>
    <lineage>
        <taxon>Bacteria</taxon>
        <taxon>Pseudomonadati</taxon>
        <taxon>Pseudomonadota</taxon>
        <taxon>Alphaproteobacteria</taxon>
        <taxon>Rhodospirillales</taxon>
        <taxon>Azospirillaceae</taxon>
        <taxon>Azospirillum</taxon>
    </lineage>
</organism>
<dbReference type="EMBL" id="HE577330">
    <property type="protein sequence ID" value="CCD02884.1"/>
    <property type="molecule type" value="Genomic_DNA"/>
</dbReference>
<feature type="compositionally biased region" description="Polar residues" evidence="1">
    <location>
        <begin position="1"/>
        <end position="11"/>
    </location>
</feature>
<geneLocation type="plasmid" evidence="2 3">
    <name>AZOBR_p3</name>
</geneLocation>
<evidence type="ECO:0000256" key="1">
    <source>
        <dbReference type="SAM" id="MobiDB-lite"/>
    </source>
</evidence>
<accession>A0A9P1NR99</accession>
<reference evidence="2 3" key="1">
    <citation type="journal article" date="2011" name="PLoS Genet.">
        <title>Azospirillum genomes reveal transition of bacteria from aquatic to terrestrial environments.</title>
        <authorList>
            <person name="Wisniewski-Dye F."/>
            <person name="Borziak K."/>
            <person name="Khalsa-Moyers G."/>
            <person name="Alexandre G."/>
            <person name="Sukharnikov L.O."/>
            <person name="Wuichet K."/>
            <person name="Hurst G.B."/>
            <person name="McDonald W.H."/>
            <person name="Robertson J.S."/>
            <person name="Barbe V."/>
            <person name="Calteau A."/>
            <person name="Rouy Z."/>
            <person name="Mangenot S."/>
            <person name="Prigent-Combaret C."/>
            <person name="Normand P."/>
            <person name="Boyer M."/>
            <person name="Siguier P."/>
            <person name="Dessaux Y."/>
            <person name="Elmerich C."/>
            <person name="Condemine G."/>
            <person name="Krishnen G."/>
            <person name="Kennedy I."/>
            <person name="Paterson A.H."/>
            <person name="Gonzalez V."/>
            <person name="Mavingui P."/>
            <person name="Zhulin I.B."/>
        </authorList>
    </citation>
    <scope>NUCLEOTIDE SEQUENCE [LARGE SCALE GENOMIC DNA]</scope>
    <source>
        <strain evidence="2 3">Sp245</strain>
    </source>
</reference>
<sequence>MSGGFQSQVNAQPAPAVEGDFASTNPRHNALAGPGAFVAGPDGVTVGRFAWADFSTVDANGAPAIVSSHGIGKPTGIVPRRQQGLITDFLGSSSLSVPQGFPVEIFNAGDIWVKNNGSAQALPGMKAYARFSDGAISFAATGNPTNATVTGSIAPTQAVVTGSISGNIMTITAVSSGTVVPGGVLSGTGVATGTRVVSQVSGTAGGVGVYSVDIPEQTVASTTITEDYGTLTVTAVASGTLTVGAVLSGSGITAGTTITALGTGTGGTGTYRVGTSQTASSTTVTAAVNIETRWEARSSGLAGELVKVTTTPIG</sequence>
<feature type="region of interest" description="Disordered" evidence="1">
    <location>
        <begin position="1"/>
        <end position="25"/>
    </location>
</feature>
<dbReference type="InterPro" id="IPR056914">
    <property type="entry name" value="Gp53-like"/>
</dbReference>
<evidence type="ECO:0000313" key="3">
    <source>
        <dbReference type="Proteomes" id="UP000007319"/>
    </source>
</evidence>
<dbReference type="RefSeq" id="WP_014199396.1">
    <property type="nucleotide sequence ID" value="NC_016595.1"/>
</dbReference>
<name>A0A9P1NR99_9PROT</name>
<keyword evidence="3" id="KW-1185">Reference proteome</keyword>
<proteinExistence type="predicted"/>
<dbReference type="Proteomes" id="UP000007319">
    <property type="component" value="Plasmid AZOBR_p3"/>
</dbReference>
<keyword evidence="2" id="KW-0614">Plasmid</keyword>
<dbReference type="Pfam" id="PF23982">
    <property type="entry name" value="XM1_gp53_minor_capsid"/>
    <property type="match status" value="1"/>
</dbReference>
<dbReference type="AlphaFoldDB" id="A0A9P1NR99"/>
<gene>
    <name evidence="2" type="ORF">AZOBR_p340122</name>
</gene>
<dbReference type="KEGG" id="abs:AZOBR_p340122"/>